<feature type="transmembrane region" description="Helical" evidence="2">
    <location>
        <begin position="244"/>
        <end position="263"/>
    </location>
</feature>
<evidence type="ECO:0000259" key="4">
    <source>
        <dbReference type="Pfam" id="PF02014"/>
    </source>
</evidence>
<keyword evidence="3" id="KW-0732">Signal</keyword>
<keyword evidence="2" id="KW-0472">Membrane</keyword>
<reference evidence="5" key="1">
    <citation type="submission" date="2021-02" db="EMBL/GenBank/DDBJ databases">
        <authorList>
            <person name="Bekaert M."/>
        </authorList>
    </citation>
    <scope>NUCLEOTIDE SEQUENCE</scope>
    <source>
        <strain evidence="5">IoA-00</strain>
    </source>
</reference>
<feature type="compositionally biased region" description="Low complexity" evidence="1">
    <location>
        <begin position="195"/>
        <end position="217"/>
    </location>
</feature>
<evidence type="ECO:0000256" key="3">
    <source>
        <dbReference type="SAM" id="SignalP"/>
    </source>
</evidence>
<feature type="chain" id="PRO_5043837360" evidence="3">
    <location>
        <begin position="20"/>
        <end position="264"/>
    </location>
</feature>
<evidence type="ECO:0000256" key="2">
    <source>
        <dbReference type="SAM" id="Phobius"/>
    </source>
</evidence>
<evidence type="ECO:0000313" key="5">
    <source>
        <dbReference type="EMBL" id="CAF3017169.1"/>
    </source>
</evidence>
<name>A0A7R8HD66_LEPSM</name>
<protein>
    <submittedName>
        <fullName evidence="5">(salmon louse) hypothetical protein</fullName>
    </submittedName>
</protein>
<sequence>MALTPVPLILFFLTPFVSSAKDNFNCTSMTPLNKELDLQLKSNNYHHFKIKFFLKARYLDKDFKEPIGEWIKDSPSVDKEDLKLLNCGKKNASGIVGKSDEGFSSVELKWKPPSSLDADDKEVEFVGTFVEGKNYWKDIKSEAMTLESKKDEKEDGDEDKRITTTFNELGNESTTQEVEEERTTYSSLNFAANHTGTTETNKTTTESAKTTTESSTTKNHKYGKNNGPHKLSVISPKLPSSSSVQLSFAASTLLPCIIFYIIIN</sequence>
<dbReference type="CDD" id="cd08544">
    <property type="entry name" value="Reeler"/>
    <property type="match status" value="1"/>
</dbReference>
<evidence type="ECO:0000313" key="6">
    <source>
        <dbReference type="Proteomes" id="UP000675881"/>
    </source>
</evidence>
<evidence type="ECO:0000256" key="1">
    <source>
        <dbReference type="SAM" id="MobiDB-lite"/>
    </source>
</evidence>
<proteinExistence type="predicted"/>
<dbReference type="Pfam" id="PF02014">
    <property type="entry name" value="Reeler"/>
    <property type="match status" value="1"/>
</dbReference>
<dbReference type="AlphaFoldDB" id="A0A7R8HD66"/>
<dbReference type="EMBL" id="HG994587">
    <property type="protein sequence ID" value="CAF3017169.1"/>
    <property type="molecule type" value="Genomic_DNA"/>
</dbReference>
<dbReference type="InterPro" id="IPR002861">
    <property type="entry name" value="Reeler_dom"/>
</dbReference>
<gene>
    <name evidence="5" type="ORF">LSAA_13881</name>
</gene>
<feature type="region of interest" description="Disordered" evidence="1">
    <location>
        <begin position="195"/>
        <end position="228"/>
    </location>
</feature>
<keyword evidence="6" id="KW-1185">Reference proteome</keyword>
<dbReference type="Proteomes" id="UP000675881">
    <property type="component" value="Chromosome 8"/>
</dbReference>
<keyword evidence="2" id="KW-0812">Transmembrane</keyword>
<feature type="domain" description="Reelin" evidence="4">
    <location>
        <begin position="33"/>
        <end position="136"/>
    </location>
</feature>
<keyword evidence="2" id="KW-1133">Transmembrane helix</keyword>
<accession>A0A7R8HD66</accession>
<feature type="signal peptide" evidence="3">
    <location>
        <begin position="1"/>
        <end position="19"/>
    </location>
</feature>
<organism evidence="5 6">
    <name type="scientific">Lepeophtheirus salmonis</name>
    <name type="common">Salmon louse</name>
    <name type="synonym">Caligus salmonis</name>
    <dbReference type="NCBI Taxonomy" id="72036"/>
    <lineage>
        <taxon>Eukaryota</taxon>
        <taxon>Metazoa</taxon>
        <taxon>Ecdysozoa</taxon>
        <taxon>Arthropoda</taxon>
        <taxon>Crustacea</taxon>
        <taxon>Multicrustacea</taxon>
        <taxon>Hexanauplia</taxon>
        <taxon>Copepoda</taxon>
        <taxon>Siphonostomatoida</taxon>
        <taxon>Caligidae</taxon>
        <taxon>Lepeophtheirus</taxon>
    </lineage>
</organism>